<organism evidence="2 3">
    <name type="scientific">Colletotrichum lupini</name>
    <dbReference type="NCBI Taxonomy" id="145971"/>
    <lineage>
        <taxon>Eukaryota</taxon>
        <taxon>Fungi</taxon>
        <taxon>Dikarya</taxon>
        <taxon>Ascomycota</taxon>
        <taxon>Pezizomycotina</taxon>
        <taxon>Sordariomycetes</taxon>
        <taxon>Hypocreomycetidae</taxon>
        <taxon>Glomerellales</taxon>
        <taxon>Glomerellaceae</taxon>
        <taxon>Colletotrichum</taxon>
        <taxon>Colletotrichum acutatum species complex</taxon>
    </lineage>
</organism>
<evidence type="ECO:0000313" key="2">
    <source>
        <dbReference type="EMBL" id="UQC78858.1"/>
    </source>
</evidence>
<keyword evidence="3" id="KW-1185">Reference proteome</keyword>
<protein>
    <submittedName>
        <fullName evidence="2">Uncharacterized protein</fullName>
    </submittedName>
</protein>
<name>A0A9Q8SKL4_9PEZI</name>
<sequence length="166" mass="18180">MGRRYPDSKNHPFNKVRFAAAYLMELLMPLKPEGNSPLDDKLDVREMFCTATISDVACRNGDRSVLALLRESKPQSFHWSASSSVHRSPCPKKDCPSPDLDIFFKAKLSRGSELAARTNGACRAVRTHDPTPSTEGFGLSSEDGNATQQDPSTPGVSARGNWEGLL</sequence>
<dbReference type="EMBL" id="CP019474">
    <property type="protein sequence ID" value="UQC78858.1"/>
    <property type="molecule type" value="Genomic_DNA"/>
</dbReference>
<dbReference type="Proteomes" id="UP000830671">
    <property type="component" value="Chromosome 2"/>
</dbReference>
<dbReference type="KEGG" id="clup:CLUP02_04337"/>
<proteinExistence type="predicted"/>
<gene>
    <name evidence="2" type="ORF">CLUP02_04337</name>
</gene>
<feature type="compositionally biased region" description="Polar residues" evidence="1">
    <location>
        <begin position="142"/>
        <end position="155"/>
    </location>
</feature>
<evidence type="ECO:0000256" key="1">
    <source>
        <dbReference type="SAM" id="MobiDB-lite"/>
    </source>
</evidence>
<evidence type="ECO:0000313" key="3">
    <source>
        <dbReference type="Proteomes" id="UP000830671"/>
    </source>
</evidence>
<reference evidence="2" key="1">
    <citation type="journal article" date="2021" name="Mol. Plant Microbe Interact.">
        <title>Complete Genome Sequence of the Plant-Pathogenic Fungus Colletotrichum lupini.</title>
        <authorList>
            <person name="Baroncelli R."/>
            <person name="Pensec F."/>
            <person name="Da Lio D."/>
            <person name="Boufleur T."/>
            <person name="Vicente I."/>
            <person name="Sarrocco S."/>
            <person name="Picot A."/>
            <person name="Baraldi E."/>
            <person name="Sukno S."/>
            <person name="Thon M."/>
            <person name="Le Floch G."/>
        </authorList>
    </citation>
    <scope>NUCLEOTIDE SEQUENCE</scope>
    <source>
        <strain evidence="2">IMI 504893</strain>
    </source>
</reference>
<dbReference type="GeneID" id="73338360"/>
<dbReference type="AlphaFoldDB" id="A0A9Q8SKL4"/>
<dbReference type="RefSeq" id="XP_049140493.1">
    <property type="nucleotide sequence ID" value="XM_049283350.1"/>
</dbReference>
<accession>A0A9Q8SKL4</accession>
<feature type="region of interest" description="Disordered" evidence="1">
    <location>
        <begin position="119"/>
        <end position="166"/>
    </location>
</feature>